<reference evidence="2" key="1">
    <citation type="submission" date="2022-10" db="EMBL/GenBank/DDBJ databases">
        <title>Culturing micro-colonial fungi from biological soil crusts in the Mojave desert and describing Neophaeococcomyces mojavensis, and introducing the new genera and species Taxawa tesnikishii.</title>
        <authorList>
            <person name="Kurbessoian T."/>
            <person name="Stajich J.E."/>
        </authorList>
    </citation>
    <scope>NUCLEOTIDE SEQUENCE</scope>
    <source>
        <strain evidence="2">TK_41</strain>
    </source>
</reference>
<evidence type="ECO:0000313" key="3">
    <source>
        <dbReference type="Proteomes" id="UP001172673"/>
    </source>
</evidence>
<sequence length="445" mass="50062">MATATTIHLSPSAAALIRILNITSAAADRVTSLLQTNHSDHHILFDQLGRHNHIVHHLLASFSLGADAKTLQKQYDQNVSYQRPPPLADKGVVSSLTDPEVFESLLGKPENYTVFLTFFAQELSTSSIPEVVNKIVFADTPIANKLFNLFFAGYYHPFIHLGYGLEYDQPALVAEGLAQACIHSSYLDEFFTATAEASQSTKPDTLVNLLHAVHGDEKLRNAVKWEDGQKVRDGILARAKDEMIAYAARWQVPLPPPPAVYFTACAQNPPKVVKFDFFYMHAVTSSLFLSVFLQQDWISDASKAKLIEWKGRLDLVLYASRRSPKLLIDEIRTDVVHLREWDDMFLQACAFMDDGHTVKFVRALANDEKVCAPFEGGTVTDSRVNGAETNGVNQDERWQIKGDMWRRLAGMVLDSVQPKYRDRWLRSVGFEEAWKDCGLREDFKG</sequence>
<dbReference type="PANTHER" id="PTHR35870">
    <property type="entry name" value="PROTEIN, PUTATIVE (AFU_ORTHOLOGUE AFUA_5G03330)-RELATED"/>
    <property type="match status" value="1"/>
</dbReference>
<gene>
    <name evidence="2" type="ORF">H2200_000503</name>
</gene>
<evidence type="ECO:0008006" key="4">
    <source>
        <dbReference type="Google" id="ProtNLM"/>
    </source>
</evidence>
<dbReference type="InterPro" id="IPR025337">
    <property type="entry name" value="Questin_oxidase-like"/>
</dbReference>
<name>A0AA38XPK5_9EURO</name>
<protein>
    <recommendedName>
        <fullName evidence="4">HypA-like protein</fullName>
    </recommendedName>
</protein>
<dbReference type="Pfam" id="PF14027">
    <property type="entry name" value="Questin_oxidase"/>
    <property type="match status" value="1"/>
</dbReference>
<dbReference type="Proteomes" id="UP001172673">
    <property type="component" value="Unassembled WGS sequence"/>
</dbReference>
<keyword evidence="1" id="KW-0560">Oxidoreductase</keyword>
<evidence type="ECO:0000313" key="2">
    <source>
        <dbReference type="EMBL" id="KAJ9616784.1"/>
    </source>
</evidence>
<accession>A0AA38XPK5</accession>
<keyword evidence="3" id="KW-1185">Reference proteome</keyword>
<dbReference type="PANTHER" id="PTHR35870:SF7">
    <property type="entry name" value="BAEYER-VILLIGER OXIDASE MDPL"/>
    <property type="match status" value="1"/>
</dbReference>
<organism evidence="2 3">
    <name type="scientific">Cladophialophora chaetospira</name>
    <dbReference type="NCBI Taxonomy" id="386627"/>
    <lineage>
        <taxon>Eukaryota</taxon>
        <taxon>Fungi</taxon>
        <taxon>Dikarya</taxon>
        <taxon>Ascomycota</taxon>
        <taxon>Pezizomycotina</taxon>
        <taxon>Eurotiomycetes</taxon>
        <taxon>Chaetothyriomycetidae</taxon>
        <taxon>Chaetothyriales</taxon>
        <taxon>Herpotrichiellaceae</taxon>
        <taxon>Cladophialophora</taxon>
    </lineage>
</organism>
<proteinExistence type="predicted"/>
<evidence type="ECO:0000256" key="1">
    <source>
        <dbReference type="ARBA" id="ARBA00023002"/>
    </source>
</evidence>
<comment type="caution">
    <text evidence="2">The sequence shown here is derived from an EMBL/GenBank/DDBJ whole genome shotgun (WGS) entry which is preliminary data.</text>
</comment>
<dbReference type="EMBL" id="JAPDRK010000001">
    <property type="protein sequence ID" value="KAJ9616784.1"/>
    <property type="molecule type" value="Genomic_DNA"/>
</dbReference>
<dbReference type="GO" id="GO:0016491">
    <property type="term" value="F:oxidoreductase activity"/>
    <property type="evidence" value="ECO:0007669"/>
    <property type="project" value="UniProtKB-KW"/>
</dbReference>
<dbReference type="AlphaFoldDB" id="A0AA38XPK5"/>